<sequence>MEDATVDGYWCHMCSRMVTPVMESGIKCPLCDNGFVEEMGSSTRDLNNNVVDFRPERSFSLWAPILFGLVGGLSPPARAQHQNSRSSNNNNAQEENGELEREFRSMFRRMRRRRSLASNLGMLQGLHSGPENSENNRESNTNSSNDNSNSVVLVNPFNEEALVVQGSFEVNRSENPIRNMATSLGEYLMGPGLDLLLQHLSENIPNQYGTPPAEKEAVQAMPTVAVEQSFVCSICLEELNVGDEAKEMPCKHKFHSECILPWLEIHSSCPVCRFQMPCDESKIQANNSRSSEGRTENNDATTVMGNGVGGEQIGNGIGRRYWINVPWPFEGLFSLSTPQSGGSSTSPPSIETTPGNPSHTDET</sequence>
<dbReference type="EC" id="2.3.2.27" evidence="2"/>
<evidence type="ECO:0000256" key="3">
    <source>
        <dbReference type="ARBA" id="ARBA00022679"/>
    </source>
</evidence>
<keyword evidence="12" id="KW-1185">Reference proteome</keyword>
<evidence type="ECO:0000256" key="2">
    <source>
        <dbReference type="ARBA" id="ARBA00012483"/>
    </source>
</evidence>
<evidence type="ECO:0000256" key="9">
    <source>
        <dbReference type="SAM" id="MobiDB-lite"/>
    </source>
</evidence>
<dbReference type="PANTHER" id="PTHR15710">
    <property type="entry name" value="E3 UBIQUITIN-PROTEIN LIGASE PRAJA"/>
    <property type="match status" value="1"/>
</dbReference>
<evidence type="ECO:0000256" key="4">
    <source>
        <dbReference type="ARBA" id="ARBA00022723"/>
    </source>
</evidence>
<dbReference type="SUPFAM" id="SSF57850">
    <property type="entry name" value="RING/U-box"/>
    <property type="match status" value="1"/>
</dbReference>
<reference evidence="12" key="1">
    <citation type="journal article" date="2016" name="Nat. Biotechnol.">
        <title>Sequencing wild and cultivated cassava and related species reveals extensive interspecific hybridization and genetic diversity.</title>
        <authorList>
            <person name="Bredeson J.V."/>
            <person name="Lyons J.B."/>
            <person name="Prochnik S.E."/>
            <person name="Wu G.A."/>
            <person name="Ha C.M."/>
            <person name="Edsinger-Gonzales E."/>
            <person name="Grimwood J."/>
            <person name="Schmutz J."/>
            <person name="Rabbi I.Y."/>
            <person name="Egesi C."/>
            <person name="Nauluvula P."/>
            <person name="Lebot V."/>
            <person name="Ndunguru J."/>
            <person name="Mkamilo G."/>
            <person name="Bart R.S."/>
            <person name="Setter T.L."/>
            <person name="Gleadow R.M."/>
            <person name="Kulakow P."/>
            <person name="Ferguson M.E."/>
            <person name="Rounsley S."/>
            <person name="Rokhsar D.S."/>
        </authorList>
    </citation>
    <scope>NUCLEOTIDE SEQUENCE [LARGE SCALE GENOMIC DNA]</scope>
    <source>
        <strain evidence="12">cv. AM560-2</strain>
    </source>
</reference>
<keyword evidence="7" id="KW-0862">Zinc</keyword>
<dbReference type="Pfam" id="PF14369">
    <property type="entry name" value="Zn_ribbon_19"/>
    <property type="match status" value="1"/>
</dbReference>
<evidence type="ECO:0000256" key="5">
    <source>
        <dbReference type="ARBA" id="ARBA00022771"/>
    </source>
</evidence>
<dbReference type="GO" id="GO:0016567">
    <property type="term" value="P:protein ubiquitination"/>
    <property type="evidence" value="ECO:0000318"/>
    <property type="project" value="GO_Central"/>
</dbReference>
<evidence type="ECO:0000259" key="10">
    <source>
        <dbReference type="PROSITE" id="PS50089"/>
    </source>
</evidence>
<dbReference type="OrthoDB" id="21204at2759"/>
<evidence type="ECO:0000256" key="6">
    <source>
        <dbReference type="ARBA" id="ARBA00022786"/>
    </source>
</evidence>
<keyword evidence="5 8" id="KW-0863">Zinc-finger</keyword>
<dbReference type="EMBL" id="CM004395">
    <property type="protein sequence ID" value="OAY41965.1"/>
    <property type="molecule type" value="Genomic_DNA"/>
</dbReference>
<protein>
    <recommendedName>
        <fullName evidence="2">RING-type E3 ubiquitin transferase</fullName>
        <ecNumber evidence="2">2.3.2.27</ecNumber>
    </recommendedName>
</protein>
<dbReference type="GO" id="GO:0061630">
    <property type="term" value="F:ubiquitin protein ligase activity"/>
    <property type="evidence" value="ECO:0000318"/>
    <property type="project" value="GO_Central"/>
</dbReference>
<feature type="compositionally biased region" description="Low complexity" evidence="9">
    <location>
        <begin position="334"/>
        <end position="355"/>
    </location>
</feature>
<evidence type="ECO:0000256" key="1">
    <source>
        <dbReference type="ARBA" id="ARBA00000900"/>
    </source>
</evidence>
<proteinExistence type="predicted"/>
<feature type="region of interest" description="Disordered" evidence="9">
    <location>
        <begin position="77"/>
        <end position="99"/>
    </location>
</feature>
<comment type="caution">
    <text evidence="11">The sequence shown here is derived from an EMBL/GenBank/DDBJ whole genome shotgun (WGS) entry which is preliminary data.</text>
</comment>
<gene>
    <name evidence="11" type="ORF">MANES_09G143100v8</name>
</gene>
<keyword evidence="4" id="KW-0479">Metal-binding</keyword>
<dbReference type="GO" id="GO:0008270">
    <property type="term" value="F:zinc ion binding"/>
    <property type="evidence" value="ECO:0007669"/>
    <property type="project" value="UniProtKB-KW"/>
</dbReference>
<dbReference type="PANTHER" id="PTHR15710:SF199">
    <property type="entry name" value="RING-TYPE E3 UBIQUITIN TRANSFERASE"/>
    <property type="match status" value="1"/>
</dbReference>
<accession>A0A2C9VAQ4</accession>
<dbReference type="OMA" id="LMQVINE"/>
<evidence type="ECO:0000313" key="11">
    <source>
        <dbReference type="EMBL" id="OAY41965.1"/>
    </source>
</evidence>
<dbReference type="InterPro" id="IPR001841">
    <property type="entry name" value="Znf_RING"/>
</dbReference>
<feature type="compositionally biased region" description="Low complexity" evidence="9">
    <location>
        <begin position="78"/>
        <end position="94"/>
    </location>
</feature>
<evidence type="ECO:0000313" key="12">
    <source>
        <dbReference type="Proteomes" id="UP000091857"/>
    </source>
</evidence>
<feature type="region of interest" description="Disordered" evidence="9">
    <location>
        <begin position="118"/>
        <end position="151"/>
    </location>
</feature>
<feature type="region of interest" description="Disordered" evidence="9">
    <location>
        <begin position="334"/>
        <end position="363"/>
    </location>
</feature>
<feature type="region of interest" description="Disordered" evidence="9">
    <location>
        <begin position="284"/>
        <end position="309"/>
    </location>
</feature>
<dbReference type="Proteomes" id="UP000091857">
    <property type="component" value="Chromosome 9"/>
</dbReference>
<keyword evidence="3" id="KW-0808">Transferase</keyword>
<dbReference type="FunFam" id="3.30.40.10:FF:000022">
    <property type="entry name" value="E3 ubiquitin-protein ligase RING1-like"/>
    <property type="match status" value="1"/>
</dbReference>
<feature type="compositionally biased region" description="Low complexity" evidence="9">
    <location>
        <begin position="138"/>
        <end position="151"/>
    </location>
</feature>
<name>A0A2C9VAQ4_MANES</name>
<dbReference type="InterPro" id="IPR039525">
    <property type="entry name" value="RNF126-like_zinc-ribbon"/>
</dbReference>
<dbReference type="GO" id="GO:0005737">
    <property type="term" value="C:cytoplasm"/>
    <property type="evidence" value="ECO:0000318"/>
    <property type="project" value="GO_Central"/>
</dbReference>
<dbReference type="SMART" id="SM00184">
    <property type="entry name" value="RING"/>
    <property type="match status" value="1"/>
</dbReference>
<evidence type="ECO:0000256" key="8">
    <source>
        <dbReference type="PROSITE-ProRule" id="PRU00175"/>
    </source>
</evidence>
<organism evidence="11 12">
    <name type="scientific">Manihot esculenta</name>
    <name type="common">Cassava</name>
    <name type="synonym">Jatropha manihot</name>
    <dbReference type="NCBI Taxonomy" id="3983"/>
    <lineage>
        <taxon>Eukaryota</taxon>
        <taxon>Viridiplantae</taxon>
        <taxon>Streptophyta</taxon>
        <taxon>Embryophyta</taxon>
        <taxon>Tracheophyta</taxon>
        <taxon>Spermatophyta</taxon>
        <taxon>Magnoliopsida</taxon>
        <taxon>eudicotyledons</taxon>
        <taxon>Gunneridae</taxon>
        <taxon>Pentapetalae</taxon>
        <taxon>rosids</taxon>
        <taxon>fabids</taxon>
        <taxon>Malpighiales</taxon>
        <taxon>Euphorbiaceae</taxon>
        <taxon>Crotonoideae</taxon>
        <taxon>Manihoteae</taxon>
        <taxon>Manihot</taxon>
    </lineage>
</organism>
<dbReference type="Pfam" id="PF13639">
    <property type="entry name" value="zf-RING_2"/>
    <property type="match status" value="1"/>
</dbReference>
<dbReference type="PROSITE" id="PS50089">
    <property type="entry name" value="ZF_RING_2"/>
    <property type="match status" value="1"/>
</dbReference>
<dbReference type="Gene3D" id="3.30.40.10">
    <property type="entry name" value="Zinc/RING finger domain, C3HC4 (zinc finger)"/>
    <property type="match status" value="1"/>
</dbReference>
<keyword evidence="6" id="KW-0833">Ubl conjugation pathway</keyword>
<evidence type="ECO:0000256" key="7">
    <source>
        <dbReference type="ARBA" id="ARBA00022833"/>
    </source>
</evidence>
<dbReference type="Gramene" id="Manes.09G143100.1.v8.1">
    <property type="protein sequence ID" value="Manes.09G143100.1.v8.1.CDS.1"/>
    <property type="gene ID" value="Manes.09G143100.v8.1"/>
</dbReference>
<feature type="domain" description="RING-type" evidence="10">
    <location>
        <begin position="232"/>
        <end position="273"/>
    </location>
</feature>
<dbReference type="AlphaFoldDB" id="A0A2C9VAQ4"/>
<dbReference type="InterPro" id="IPR013083">
    <property type="entry name" value="Znf_RING/FYVE/PHD"/>
</dbReference>
<comment type="catalytic activity">
    <reaction evidence="1">
        <text>S-ubiquitinyl-[E2 ubiquitin-conjugating enzyme]-L-cysteine + [acceptor protein]-L-lysine = [E2 ubiquitin-conjugating enzyme]-L-cysteine + N(6)-ubiquitinyl-[acceptor protein]-L-lysine.</text>
        <dbReference type="EC" id="2.3.2.27"/>
    </reaction>
</comment>